<dbReference type="RefSeq" id="XP_033518024.1">
    <property type="nucleotide sequence ID" value="XM_033671048.1"/>
</dbReference>
<dbReference type="AlphaFoldDB" id="A0A6A5ZVL1"/>
<accession>A0A6A5ZVL1</accession>
<reference evidence="2" key="1">
    <citation type="journal article" date="2020" name="Stud. Mycol.">
        <title>101 Dothideomycetes genomes: a test case for predicting lifestyles and emergence of pathogens.</title>
        <authorList>
            <person name="Haridas S."/>
            <person name="Albert R."/>
            <person name="Binder M."/>
            <person name="Bloem J."/>
            <person name="Labutti K."/>
            <person name="Salamov A."/>
            <person name="Andreopoulos B."/>
            <person name="Baker S."/>
            <person name="Barry K."/>
            <person name="Bills G."/>
            <person name="Bluhm B."/>
            <person name="Cannon C."/>
            <person name="Castanera R."/>
            <person name="Culley D."/>
            <person name="Daum C."/>
            <person name="Ezra D."/>
            <person name="Gonzalez J."/>
            <person name="Henrissat B."/>
            <person name="Kuo A."/>
            <person name="Liang C."/>
            <person name="Lipzen A."/>
            <person name="Lutzoni F."/>
            <person name="Magnuson J."/>
            <person name="Mondo S."/>
            <person name="Nolan M."/>
            <person name="Ohm R."/>
            <person name="Pangilinan J."/>
            <person name="Park H.-J."/>
            <person name="Ramirez L."/>
            <person name="Alfaro M."/>
            <person name="Sun H."/>
            <person name="Tritt A."/>
            <person name="Yoshinaga Y."/>
            <person name="Zwiers L.-H."/>
            <person name="Turgeon B."/>
            <person name="Goodwin S."/>
            <person name="Spatafora J."/>
            <person name="Crous P."/>
            <person name="Grigoriev I."/>
        </authorList>
    </citation>
    <scope>NUCLEOTIDE SEQUENCE</scope>
    <source>
        <strain evidence="2">CBS 119687</strain>
    </source>
</reference>
<keyword evidence="1" id="KW-0472">Membrane</keyword>
<keyword evidence="3" id="KW-1185">Reference proteome</keyword>
<name>A0A6A5ZVL1_9PLEO</name>
<organism evidence="2 3">
    <name type="scientific">Dothidotthia symphoricarpi CBS 119687</name>
    <dbReference type="NCBI Taxonomy" id="1392245"/>
    <lineage>
        <taxon>Eukaryota</taxon>
        <taxon>Fungi</taxon>
        <taxon>Dikarya</taxon>
        <taxon>Ascomycota</taxon>
        <taxon>Pezizomycotina</taxon>
        <taxon>Dothideomycetes</taxon>
        <taxon>Pleosporomycetidae</taxon>
        <taxon>Pleosporales</taxon>
        <taxon>Dothidotthiaceae</taxon>
        <taxon>Dothidotthia</taxon>
    </lineage>
</organism>
<keyword evidence="1" id="KW-0812">Transmembrane</keyword>
<sequence length="170" mass="19088">MTPSSPPPTSTSKANLHCATCSRKYTILQHFATHLARNNHKPVPASVGERLLNLHYQTLEEGKGGDETGWWMDALSMWKDALSMGMDALSMGMDVLSMGMDVLSMGMDVLRMGMPKVWTGVLGIWEVVCHIMRTREGGVNWWVVGLVLVLMFPWVLKGWCWAFCMQISDR</sequence>
<evidence type="ECO:0000313" key="2">
    <source>
        <dbReference type="EMBL" id="KAF2123630.1"/>
    </source>
</evidence>
<dbReference type="EMBL" id="ML977524">
    <property type="protein sequence ID" value="KAF2123630.1"/>
    <property type="molecule type" value="Genomic_DNA"/>
</dbReference>
<evidence type="ECO:0000256" key="1">
    <source>
        <dbReference type="SAM" id="Phobius"/>
    </source>
</evidence>
<feature type="transmembrane region" description="Helical" evidence="1">
    <location>
        <begin position="139"/>
        <end position="164"/>
    </location>
</feature>
<dbReference type="GeneID" id="54411480"/>
<evidence type="ECO:0008006" key="4">
    <source>
        <dbReference type="Google" id="ProtNLM"/>
    </source>
</evidence>
<proteinExistence type="predicted"/>
<dbReference type="Proteomes" id="UP000799771">
    <property type="component" value="Unassembled WGS sequence"/>
</dbReference>
<protein>
    <recommendedName>
        <fullName evidence="4">C2H2-type domain-containing protein</fullName>
    </recommendedName>
</protein>
<keyword evidence="1" id="KW-1133">Transmembrane helix</keyword>
<evidence type="ECO:0000313" key="3">
    <source>
        <dbReference type="Proteomes" id="UP000799771"/>
    </source>
</evidence>
<gene>
    <name evidence="2" type="ORF">P153DRAFT_391357</name>
</gene>